<evidence type="ECO:0000259" key="9">
    <source>
        <dbReference type="PROSITE" id="PS50928"/>
    </source>
</evidence>
<dbReference type="RefSeq" id="WP_229842001.1">
    <property type="nucleotide sequence ID" value="NZ_BNAI01000003.1"/>
</dbReference>
<dbReference type="Gene3D" id="1.10.3720.10">
    <property type="entry name" value="MetI-like"/>
    <property type="match status" value="2"/>
</dbReference>
<accession>A0A8J3GR03</accession>
<gene>
    <name evidence="10" type="ORF">GCM10011600_17920</name>
</gene>
<evidence type="ECO:0000256" key="8">
    <source>
        <dbReference type="RuleBase" id="RU363032"/>
    </source>
</evidence>
<feature type="transmembrane region" description="Helical" evidence="8">
    <location>
        <begin position="12"/>
        <end position="34"/>
    </location>
</feature>
<dbReference type="SUPFAM" id="SSF161098">
    <property type="entry name" value="MetI-like"/>
    <property type="match status" value="2"/>
</dbReference>
<keyword evidence="7 8" id="KW-0472">Membrane</keyword>
<feature type="domain" description="ABC transmembrane type-1" evidence="9">
    <location>
        <begin position="65"/>
        <end position="254"/>
    </location>
</feature>
<organism evidence="10 11">
    <name type="scientific">Pseudolysinimonas yzui</name>
    <dbReference type="NCBI Taxonomy" id="2708254"/>
    <lineage>
        <taxon>Bacteria</taxon>
        <taxon>Bacillati</taxon>
        <taxon>Actinomycetota</taxon>
        <taxon>Actinomycetes</taxon>
        <taxon>Micrococcales</taxon>
        <taxon>Microbacteriaceae</taxon>
        <taxon>Pseudolysinimonas</taxon>
    </lineage>
</organism>
<reference evidence="10" key="2">
    <citation type="submission" date="2020-09" db="EMBL/GenBank/DDBJ databases">
        <authorList>
            <person name="Sun Q."/>
            <person name="Zhou Y."/>
        </authorList>
    </citation>
    <scope>NUCLEOTIDE SEQUENCE</scope>
    <source>
        <strain evidence="10">CGMCC 1.16548</strain>
    </source>
</reference>
<comment type="subcellular location">
    <subcellularLocation>
        <location evidence="1">Cell inner membrane</location>
        <topology evidence="1">Multi-pass membrane protein</topology>
    </subcellularLocation>
    <subcellularLocation>
        <location evidence="8">Cell membrane</location>
        <topology evidence="8">Multi-pass membrane protein</topology>
    </subcellularLocation>
</comment>
<feature type="transmembrane region" description="Helical" evidence="8">
    <location>
        <begin position="234"/>
        <end position="257"/>
    </location>
</feature>
<keyword evidence="5 8" id="KW-0812">Transmembrane</keyword>
<feature type="transmembrane region" description="Helical" evidence="8">
    <location>
        <begin position="453"/>
        <end position="478"/>
    </location>
</feature>
<keyword evidence="4" id="KW-0997">Cell inner membrane</keyword>
<dbReference type="GO" id="GO:0055085">
    <property type="term" value="P:transmembrane transport"/>
    <property type="evidence" value="ECO:0007669"/>
    <property type="project" value="InterPro"/>
</dbReference>
<dbReference type="PANTHER" id="PTHR43357">
    <property type="entry name" value="INNER MEMBRANE ABC TRANSPORTER PERMEASE PROTEIN YDCV"/>
    <property type="match status" value="1"/>
</dbReference>
<dbReference type="Proteomes" id="UP000617531">
    <property type="component" value="Unassembled WGS sequence"/>
</dbReference>
<feature type="transmembrane region" description="Helical" evidence="8">
    <location>
        <begin position="132"/>
        <end position="153"/>
    </location>
</feature>
<keyword evidence="3" id="KW-1003">Cell membrane</keyword>
<dbReference type="AlphaFoldDB" id="A0A8J3GR03"/>
<proteinExistence type="inferred from homology"/>
<evidence type="ECO:0000256" key="7">
    <source>
        <dbReference type="ARBA" id="ARBA00023136"/>
    </source>
</evidence>
<dbReference type="GO" id="GO:0005886">
    <property type="term" value="C:plasma membrane"/>
    <property type="evidence" value="ECO:0007669"/>
    <property type="project" value="UniProtKB-SubCell"/>
</dbReference>
<reference evidence="10" key="1">
    <citation type="journal article" date="2014" name="Int. J. Syst. Evol. Microbiol.">
        <title>Complete genome sequence of Corynebacterium casei LMG S-19264T (=DSM 44701T), isolated from a smear-ripened cheese.</title>
        <authorList>
            <consortium name="US DOE Joint Genome Institute (JGI-PGF)"/>
            <person name="Walter F."/>
            <person name="Albersmeier A."/>
            <person name="Kalinowski J."/>
            <person name="Ruckert C."/>
        </authorList>
    </citation>
    <scope>NUCLEOTIDE SEQUENCE</scope>
    <source>
        <strain evidence="10">CGMCC 1.16548</strain>
    </source>
</reference>
<keyword evidence="11" id="KW-1185">Reference proteome</keyword>
<feature type="transmembrane region" description="Helical" evidence="8">
    <location>
        <begin position="100"/>
        <end position="120"/>
    </location>
</feature>
<dbReference type="EMBL" id="BNAI01000003">
    <property type="protein sequence ID" value="GHF17546.1"/>
    <property type="molecule type" value="Genomic_DNA"/>
</dbReference>
<comment type="caution">
    <text evidence="10">The sequence shown here is derived from an EMBL/GenBank/DDBJ whole genome shotgun (WGS) entry which is preliminary data.</text>
</comment>
<evidence type="ECO:0000256" key="3">
    <source>
        <dbReference type="ARBA" id="ARBA00022475"/>
    </source>
</evidence>
<protein>
    <submittedName>
        <fullName evidence="10">ABC transporter permease</fullName>
    </submittedName>
</protein>
<feature type="transmembrane region" description="Helical" evidence="8">
    <location>
        <begin position="511"/>
        <end position="532"/>
    </location>
</feature>
<evidence type="ECO:0000313" key="10">
    <source>
        <dbReference type="EMBL" id="GHF17546.1"/>
    </source>
</evidence>
<feature type="transmembrane region" description="Helical" evidence="8">
    <location>
        <begin position="410"/>
        <end position="432"/>
    </location>
</feature>
<dbReference type="PROSITE" id="PS50928">
    <property type="entry name" value="ABC_TM1"/>
    <property type="match status" value="2"/>
</dbReference>
<feature type="transmembrane region" description="Helical" evidence="8">
    <location>
        <begin position="64"/>
        <end position="88"/>
    </location>
</feature>
<comment type="similarity">
    <text evidence="8">Belongs to the binding-protein-dependent transport system permease family.</text>
</comment>
<dbReference type="InterPro" id="IPR000515">
    <property type="entry name" value="MetI-like"/>
</dbReference>
<dbReference type="InterPro" id="IPR035906">
    <property type="entry name" value="MetI-like_sf"/>
</dbReference>
<feature type="transmembrane region" description="Helical" evidence="8">
    <location>
        <begin position="338"/>
        <end position="359"/>
    </location>
</feature>
<dbReference type="Pfam" id="PF00528">
    <property type="entry name" value="BPD_transp_1"/>
    <property type="match status" value="1"/>
</dbReference>
<evidence type="ECO:0000256" key="4">
    <source>
        <dbReference type="ARBA" id="ARBA00022519"/>
    </source>
</evidence>
<name>A0A8J3GR03_9MICO</name>
<keyword evidence="2 8" id="KW-0813">Transport</keyword>
<evidence type="ECO:0000256" key="6">
    <source>
        <dbReference type="ARBA" id="ARBA00022989"/>
    </source>
</evidence>
<evidence type="ECO:0000313" key="11">
    <source>
        <dbReference type="Proteomes" id="UP000617531"/>
    </source>
</evidence>
<feature type="transmembrane region" description="Helical" evidence="8">
    <location>
        <begin position="190"/>
        <end position="214"/>
    </location>
</feature>
<keyword evidence="6 8" id="KW-1133">Transmembrane helix</keyword>
<dbReference type="CDD" id="cd06261">
    <property type="entry name" value="TM_PBP2"/>
    <property type="match status" value="2"/>
</dbReference>
<feature type="transmembrane region" description="Helical" evidence="8">
    <location>
        <begin position="278"/>
        <end position="299"/>
    </location>
</feature>
<sequence>MRRISSRGATAAAWILAAAVPLVFVGVFFAWPVASIVGRGLFPDGMLDVAGIVEVLSRPRTVRIIGFTIGMAAAATAITLVLGMPVAYVLSRLRFRGRGVLRAAVLVPFVLPTVVVGIAFRALLRDTPLDGSVVAILAALVFFNVAVVARTVAVSWESLDPRQEEAARVLGAGPVRVFVTITLRRLAPSIAAAASIVFLFCSTAFGTVLVLGGAKYATIETEIWLLTTQFLDLRAASVLSVAQIVVVLLLLVITARVRGRTTAQHRSFATRRPRRSDTPVIAATVLIALALAVPLAALLERSLRVAGEWSGGNYLALASTGGRNALTVTPWQALGNSLGFAAAATGLAMLVGLVACVLLSRTPRSPVARRGLDLVDGALMLPLGVSAVTVGFGFLITLNSPPLDLRTSPVLVPIAQALVAVPLVVRTLLPVLRSVGSRMRDAAATLGAPPWRVILTIDLGVAGRAALAATGLAFTVALGEFGATTFLSRPDAATLPVVIYRLIGLPGGDNAGMAAAASVVLAAVCVAVVALVERLRVDTAGAF</sequence>
<evidence type="ECO:0000256" key="1">
    <source>
        <dbReference type="ARBA" id="ARBA00004429"/>
    </source>
</evidence>
<evidence type="ECO:0000256" key="2">
    <source>
        <dbReference type="ARBA" id="ARBA00022448"/>
    </source>
</evidence>
<feature type="transmembrane region" description="Helical" evidence="8">
    <location>
        <begin position="379"/>
        <end position="398"/>
    </location>
</feature>
<feature type="domain" description="ABC transmembrane type-1" evidence="9">
    <location>
        <begin position="334"/>
        <end position="532"/>
    </location>
</feature>
<evidence type="ECO:0000256" key="5">
    <source>
        <dbReference type="ARBA" id="ARBA00022692"/>
    </source>
</evidence>
<dbReference type="PANTHER" id="PTHR43357:SF4">
    <property type="entry name" value="INNER MEMBRANE ABC TRANSPORTER PERMEASE PROTEIN YDCV"/>
    <property type="match status" value="1"/>
</dbReference>